<dbReference type="PANTHER" id="PTHR34408">
    <property type="entry name" value="FAMILY PROTEIN, PUTATIVE-RELATED"/>
    <property type="match status" value="1"/>
</dbReference>
<accession>A0AAW9QRJ4</accession>
<reference evidence="3 4" key="1">
    <citation type="submission" date="2024-02" db="EMBL/GenBank/DDBJ databases">
        <title>Genome sequence of Aquincola sp. MAHUQ-54.</title>
        <authorList>
            <person name="Huq M.A."/>
        </authorList>
    </citation>
    <scope>NUCLEOTIDE SEQUENCE [LARGE SCALE GENOMIC DNA]</scope>
    <source>
        <strain evidence="3 4">MAHUQ-54</strain>
    </source>
</reference>
<evidence type="ECO:0000313" key="3">
    <source>
        <dbReference type="EMBL" id="MEF7617570.1"/>
    </source>
</evidence>
<name>A0AAW9QRJ4_9BURK</name>
<dbReference type="PANTHER" id="PTHR34408:SF1">
    <property type="entry name" value="GLYCOSYL HYDROLASE FAMILY 19 DOMAIN-CONTAINING PROTEIN HI_1415"/>
    <property type="match status" value="1"/>
</dbReference>
<evidence type="ECO:0000313" key="4">
    <source>
        <dbReference type="Proteomes" id="UP001336250"/>
    </source>
</evidence>
<keyword evidence="1" id="KW-0732">Signal</keyword>
<sequence length="150" mass="17071">MRLIPSLRSILLSCAVALLVSPMAHAREMVSVAKQVNMRSGAGTQHDALWLLEPGYPLQVVDRRGAWLRVRDFENDRGWVYRPLTNKVRHHVVKSKAANIRQRPSTRAPILGRAVYGEVLKTVERREGWVKVRQSGGTQGWVANRLLWGW</sequence>
<dbReference type="Pfam" id="PF08239">
    <property type="entry name" value="SH3_3"/>
    <property type="match status" value="1"/>
</dbReference>
<dbReference type="RefSeq" id="WP_332293332.1">
    <property type="nucleotide sequence ID" value="NZ_JAZIBG010000058.1"/>
</dbReference>
<feature type="chain" id="PRO_5043376171" evidence="1">
    <location>
        <begin position="27"/>
        <end position="150"/>
    </location>
</feature>
<dbReference type="AlphaFoldDB" id="A0AAW9QRJ4"/>
<protein>
    <submittedName>
        <fullName evidence="3">SH3 domain-containing protein</fullName>
    </submittedName>
</protein>
<dbReference type="Pfam" id="PF06347">
    <property type="entry name" value="SH3_4"/>
    <property type="match status" value="1"/>
</dbReference>
<dbReference type="InterPro" id="IPR003646">
    <property type="entry name" value="SH3-like_bac-type"/>
</dbReference>
<dbReference type="SMART" id="SM00287">
    <property type="entry name" value="SH3b"/>
    <property type="match status" value="2"/>
</dbReference>
<feature type="domain" description="SH3b" evidence="2">
    <location>
        <begin position="92"/>
        <end position="150"/>
    </location>
</feature>
<keyword evidence="4" id="KW-1185">Reference proteome</keyword>
<evidence type="ECO:0000259" key="2">
    <source>
        <dbReference type="SMART" id="SM00287"/>
    </source>
</evidence>
<feature type="domain" description="SH3b" evidence="2">
    <location>
        <begin position="26"/>
        <end position="88"/>
    </location>
</feature>
<gene>
    <name evidence="3" type="ORF">V4F39_26910</name>
</gene>
<dbReference type="Proteomes" id="UP001336250">
    <property type="component" value="Unassembled WGS sequence"/>
</dbReference>
<feature type="signal peptide" evidence="1">
    <location>
        <begin position="1"/>
        <end position="26"/>
    </location>
</feature>
<evidence type="ECO:0000256" key="1">
    <source>
        <dbReference type="SAM" id="SignalP"/>
    </source>
</evidence>
<organism evidence="3 4">
    <name type="scientific">Aquincola agrisoli</name>
    <dbReference type="NCBI Taxonomy" id="3119538"/>
    <lineage>
        <taxon>Bacteria</taxon>
        <taxon>Pseudomonadati</taxon>
        <taxon>Pseudomonadota</taxon>
        <taxon>Betaproteobacteria</taxon>
        <taxon>Burkholderiales</taxon>
        <taxon>Sphaerotilaceae</taxon>
        <taxon>Aquincola</taxon>
    </lineage>
</organism>
<dbReference type="InterPro" id="IPR010466">
    <property type="entry name" value="DUF1058"/>
</dbReference>
<dbReference type="InterPro" id="IPR052354">
    <property type="entry name" value="Cell_Wall_Dynamics_Protein"/>
</dbReference>
<dbReference type="EMBL" id="JAZIBG010000058">
    <property type="protein sequence ID" value="MEF7617570.1"/>
    <property type="molecule type" value="Genomic_DNA"/>
</dbReference>
<dbReference type="Gene3D" id="2.30.30.40">
    <property type="entry name" value="SH3 Domains"/>
    <property type="match status" value="2"/>
</dbReference>
<comment type="caution">
    <text evidence="3">The sequence shown here is derived from an EMBL/GenBank/DDBJ whole genome shotgun (WGS) entry which is preliminary data.</text>
</comment>
<proteinExistence type="predicted"/>